<dbReference type="EMBL" id="JABFTP020000021">
    <property type="protein sequence ID" value="KAL3267991.1"/>
    <property type="molecule type" value="Genomic_DNA"/>
</dbReference>
<comment type="caution">
    <text evidence="2">The sequence shown here is derived from an EMBL/GenBank/DDBJ whole genome shotgun (WGS) entry which is preliminary data.</text>
</comment>
<organism evidence="2 3">
    <name type="scientific">Cryptolaemus montrouzieri</name>
    <dbReference type="NCBI Taxonomy" id="559131"/>
    <lineage>
        <taxon>Eukaryota</taxon>
        <taxon>Metazoa</taxon>
        <taxon>Ecdysozoa</taxon>
        <taxon>Arthropoda</taxon>
        <taxon>Hexapoda</taxon>
        <taxon>Insecta</taxon>
        <taxon>Pterygota</taxon>
        <taxon>Neoptera</taxon>
        <taxon>Endopterygota</taxon>
        <taxon>Coleoptera</taxon>
        <taxon>Polyphaga</taxon>
        <taxon>Cucujiformia</taxon>
        <taxon>Coccinelloidea</taxon>
        <taxon>Coccinellidae</taxon>
        <taxon>Scymninae</taxon>
        <taxon>Scymnini</taxon>
        <taxon>Cryptolaemus</taxon>
    </lineage>
</organism>
<name>A0ABD2MNK3_9CUCU</name>
<dbReference type="AlphaFoldDB" id="A0ABD2MNK3"/>
<evidence type="ECO:0000313" key="3">
    <source>
        <dbReference type="Proteomes" id="UP001516400"/>
    </source>
</evidence>
<protein>
    <recommendedName>
        <fullName evidence="4">PiggyBac transposable element-derived protein domain-containing protein</fullName>
    </recommendedName>
</protein>
<proteinExistence type="predicted"/>
<reference evidence="2 3" key="1">
    <citation type="journal article" date="2021" name="BMC Biol.">
        <title>Horizontally acquired antibacterial genes associated with adaptive radiation of ladybird beetles.</title>
        <authorList>
            <person name="Li H.S."/>
            <person name="Tang X.F."/>
            <person name="Huang Y.H."/>
            <person name="Xu Z.Y."/>
            <person name="Chen M.L."/>
            <person name="Du X.Y."/>
            <person name="Qiu B.Y."/>
            <person name="Chen P.T."/>
            <person name="Zhang W."/>
            <person name="Slipinski A."/>
            <person name="Escalona H.E."/>
            <person name="Waterhouse R.M."/>
            <person name="Zwick A."/>
            <person name="Pang H."/>
        </authorList>
    </citation>
    <scope>NUCLEOTIDE SEQUENCE [LARGE SCALE GENOMIC DNA]</scope>
    <source>
        <strain evidence="2">SYSU2018</strain>
    </source>
</reference>
<evidence type="ECO:0000256" key="1">
    <source>
        <dbReference type="SAM" id="MobiDB-lite"/>
    </source>
</evidence>
<keyword evidence="3" id="KW-1185">Reference proteome</keyword>
<sequence>DDFVAVDEDENQANEQANSATVVPFLNSYLLAVSTYNYDAITSAYSISAEKSNFANVLSVISKMSLRRRFSASNNYLGLEEAINSIEDSDDGFEYDLAIIPSEPSVVTDEENLPTNLPNDVPGNIEVFIRDEGALFDSSDDEPLASKRARIRPSLPQATGDHSTNSTASISTDPGWCKCNPIYTKTYMESDTNRVSDFIKFWCKLDYTYARQDWLI</sequence>
<feature type="region of interest" description="Disordered" evidence="1">
    <location>
        <begin position="149"/>
        <end position="171"/>
    </location>
</feature>
<dbReference type="Proteomes" id="UP001516400">
    <property type="component" value="Unassembled WGS sequence"/>
</dbReference>
<feature type="compositionally biased region" description="Polar residues" evidence="1">
    <location>
        <begin position="156"/>
        <end position="171"/>
    </location>
</feature>
<evidence type="ECO:0008006" key="4">
    <source>
        <dbReference type="Google" id="ProtNLM"/>
    </source>
</evidence>
<accession>A0ABD2MNK3</accession>
<feature type="non-terminal residue" evidence="2">
    <location>
        <position position="1"/>
    </location>
</feature>
<gene>
    <name evidence="2" type="ORF">HHI36_007125</name>
</gene>
<evidence type="ECO:0000313" key="2">
    <source>
        <dbReference type="EMBL" id="KAL3267991.1"/>
    </source>
</evidence>